<dbReference type="OrthoDB" id="138672at2"/>
<gene>
    <name evidence="2" type="ORF">E0485_10405</name>
</gene>
<keyword evidence="1" id="KW-0812">Transmembrane</keyword>
<comment type="caution">
    <text evidence="2">The sequence shown here is derived from an EMBL/GenBank/DDBJ whole genome shotgun (WGS) entry which is preliminary data.</text>
</comment>
<feature type="transmembrane region" description="Helical" evidence="1">
    <location>
        <begin position="369"/>
        <end position="395"/>
    </location>
</feature>
<feature type="transmembrane region" description="Helical" evidence="1">
    <location>
        <begin position="66"/>
        <end position="93"/>
    </location>
</feature>
<feature type="transmembrane region" description="Helical" evidence="1">
    <location>
        <begin position="29"/>
        <end position="54"/>
    </location>
</feature>
<organism evidence="2 3">
    <name type="scientific">Paenibacillus albiflavus</name>
    <dbReference type="NCBI Taxonomy" id="2545760"/>
    <lineage>
        <taxon>Bacteria</taxon>
        <taxon>Bacillati</taxon>
        <taxon>Bacillota</taxon>
        <taxon>Bacilli</taxon>
        <taxon>Bacillales</taxon>
        <taxon>Paenibacillaceae</taxon>
        <taxon>Paenibacillus</taxon>
    </lineage>
</organism>
<feature type="transmembrane region" description="Helical" evidence="1">
    <location>
        <begin position="114"/>
        <end position="138"/>
    </location>
</feature>
<reference evidence="2 3" key="1">
    <citation type="submission" date="2019-03" db="EMBL/GenBank/DDBJ databases">
        <authorList>
            <person name="Kim M.K.M."/>
        </authorList>
    </citation>
    <scope>NUCLEOTIDE SEQUENCE [LARGE SCALE GENOMIC DNA]</scope>
    <source>
        <strain evidence="2 3">18JY21-1</strain>
    </source>
</reference>
<feature type="transmembrane region" description="Helical" evidence="1">
    <location>
        <begin position="185"/>
        <end position="204"/>
    </location>
</feature>
<protein>
    <submittedName>
        <fullName evidence="2">Uncharacterized protein</fullName>
    </submittedName>
</protein>
<accession>A0A4R4EGM3</accession>
<feature type="transmembrane region" description="Helical" evidence="1">
    <location>
        <begin position="327"/>
        <end position="349"/>
    </location>
</feature>
<feature type="transmembrane region" description="Helical" evidence="1">
    <location>
        <begin position="519"/>
        <end position="539"/>
    </location>
</feature>
<feature type="transmembrane region" description="Helical" evidence="1">
    <location>
        <begin position="416"/>
        <end position="442"/>
    </location>
</feature>
<dbReference type="Pfam" id="PF16949">
    <property type="entry name" value="ABC_tran_2"/>
    <property type="match status" value="1"/>
</dbReference>
<sequence length="552" mass="60276">MNKTLLLAKTLLKNGSGKTGKGKTKSKRVLYIVLLLCAFIPIISMISGLIAVLYTSFAQVNQESMLLGLGLTISSIVIFTFGIFYVINVFYFSQDIEHLLPLPLKPSQILTGKFIVTLLYEYLTELFLLAPILITFGIKSGAGVLYYVYALIIFLALPIVPLVLSSVIAMIVMRFTNIAKNKDRFRLFGGVIAVVFGLGINMFIQKFSRSVNPDQLQEMILSGNNSMLGLITNTFPSTKLSATALIEATALRGFVGLLGFIALSALVYAVFAILGERLYFKGVMGISESTSKRERVTDEQLDRQTAQNSTIKAHLIKEIKLVLRTPVYFINCVLISFLSPVFVCIPLFASSGKLGNIEGISQLMADENIAGIIIGIGFALFLFVAGANPTAATAISREGSNLYVLKYLPVPYAKPLVAKALTGALTSMISVVLILPIAIFLIKLPIILAVQLLILSVPAVLFGNFAGLIIDTFSPKLNWDTEQKAVKQNMNSLFSMLVNFIVAGIIVAVSIFFDVNMLVMFGSLLVLFIVLDIILYRILVTKGSKWLSKIEA</sequence>
<feature type="transmembrane region" description="Helical" evidence="1">
    <location>
        <begin position="448"/>
        <end position="470"/>
    </location>
</feature>
<dbReference type="EMBL" id="SKFG01000009">
    <property type="protein sequence ID" value="TCZ77401.1"/>
    <property type="molecule type" value="Genomic_DNA"/>
</dbReference>
<dbReference type="RefSeq" id="WP_132417972.1">
    <property type="nucleotide sequence ID" value="NZ_SKFG01000009.1"/>
</dbReference>
<feature type="transmembrane region" description="Helical" evidence="1">
    <location>
        <begin position="144"/>
        <end position="173"/>
    </location>
</feature>
<evidence type="ECO:0000256" key="1">
    <source>
        <dbReference type="SAM" id="Phobius"/>
    </source>
</evidence>
<dbReference type="Proteomes" id="UP000295418">
    <property type="component" value="Unassembled WGS sequence"/>
</dbReference>
<keyword evidence="1" id="KW-1133">Transmembrane helix</keyword>
<feature type="transmembrane region" description="Helical" evidence="1">
    <location>
        <begin position="254"/>
        <end position="274"/>
    </location>
</feature>
<feature type="transmembrane region" description="Helical" evidence="1">
    <location>
        <begin position="491"/>
        <end position="513"/>
    </location>
</feature>
<keyword evidence="1" id="KW-0472">Membrane</keyword>
<proteinExistence type="predicted"/>
<evidence type="ECO:0000313" key="2">
    <source>
        <dbReference type="EMBL" id="TCZ77401.1"/>
    </source>
</evidence>
<dbReference type="InterPro" id="IPR031599">
    <property type="entry name" value="ABC_tran_2"/>
</dbReference>
<name>A0A4R4EGM3_9BACL</name>
<dbReference type="AlphaFoldDB" id="A0A4R4EGM3"/>
<keyword evidence="3" id="KW-1185">Reference proteome</keyword>
<evidence type="ECO:0000313" key="3">
    <source>
        <dbReference type="Proteomes" id="UP000295418"/>
    </source>
</evidence>